<comment type="caution">
    <text evidence="1">The sequence shown here is derived from an EMBL/GenBank/DDBJ whole genome shotgun (WGS) entry which is preliminary data.</text>
</comment>
<proteinExistence type="predicted"/>
<protein>
    <submittedName>
        <fullName evidence="1">Uncharacterized protein</fullName>
    </submittedName>
</protein>
<dbReference type="AlphaFoldDB" id="A0A822XRC5"/>
<evidence type="ECO:0000313" key="1">
    <source>
        <dbReference type="EMBL" id="DAD22213.1"/>
    </source>
</evidence>
<dbReference type="EMBL" id="DUZY01000001">
    <property type="protein sequence ID" value="DAD22213.1"/>
    <property type="molecule type" value="Genomic_DNA"/>
</dbReference>
<evidence type="ECO:0000313" key="2">
    <source>
        <dbReference type="Proteomes" id="UP000607653"/>
    </source>
</evidence>
<dbReference type="InterPro" id="IPR025322">
    <property type="entry name" value="PADRE_dom"/>
</dbReference>
<accession>A0A822XRC5</accession>
<dbReference type="Pfam" id="PF14009">
    <property type="entry name" value="PADRE"/>
    <property type="match status" value="1"/>
</dbReference>
<dbReference type="PANTHER" id="PTHR33052">
    <property type="entry name" value="DUF4228 DOMAIN PROTEIN-RELATED"/>
    <property type="match status" value="1"/>
</dbReference>
<sequence length="127" mass="14051">MGSTSTVKVSNSSASPTVKVISTDGKLHEYTSPVTTSPCFICNSDKLFYDSLIPPLHPAQQLQSGQLYFFLNLTRMHYRLTASDMAALAVKASTTHSYGFRLRDLCQANCSTEIFVEMDSRVMCLNI</sequence>
<gene>
    <name evidence="1" type="ORF">HUJ06_023676</name>
</gene>
<keyword evidence="2" id="KW-1185">Reference proteome</keyword>
<organism evidence="1 2">
    <name type="scientific">Nelumbo nucifera</name>
    <name type="common">Sacred lotus</name>
    <dbReference type="NCBI Taxonomy" id="4432"/>
    <lineage>
        <taxon>Eukaryota</taxon>
        <taxon>Viridiplantae</taxon>
        <taxon>Streptophyta</taxon>
        <taxon>Embryophyta</taxon>
        <taxon>Tracheophyta</taxon>
        <taxon>Spermatophyta</taxon>
        <taxon>Magnoliopsida</taxon>
        <taxon>Proteales</taxon>
        <taxon>Nelumbonaceae</taxon>
        <taxon>Nelumbo</taxon>
    </lineage>
</organism>
<reference evidence="1 2" key="1">
    <citation type="journal article" date="2020" name="Mol. Biol. Evol.">
        <title>Distinct Expression and Methylation Patterns for Genes with Different Fates following a Single Whole-Genome Duplication in Flowering Plants.</title>
        <authorList>
            <person name="Shi T."/>
            <person name="Rahmani R.S."/>
            <person name="Gugger P.F."/>
            <person name="Wang M."/>
            <person name="Li H."/>
            <person name="Zhang Y."/>
            <person name="Li Z."/>
            <person name="Wang Q."/>
            <person name="Van de Peer Y."/>
            <person name="Marchal K."/>
            <person name="Chen J."/>
        </authorList>
    </citation>
    <scope>NUCLEOTIDE SEQUENCE [LARGE SCALE GENOMIC DNA]</scope>
    <source>
        <tissue evidence="1">Leaf</tissue>
    </source>
</reference>
<name>A0A822XRC5_NELNU</name>
<dbReference type="Proteomes" id="UP000607653">
    <property type="component" value="Unassembled WGS sequence"/>
</dbReference>